<dbReference type="PROSITE" id="PS51160">
    <property type="entry name" value="ACYLPHOSPHATASE_3"/>
    <property type="match status" value="1"/>
</dbReference>
<reference evidence="7 8" key="1">
    <citation type="submission" date="2016-02" db="EMBL/GenBank/DDBJ databases">
        <authorList>
            <person name="Wen L."/>
            <person name="He K."/>
            <person name="Yang H."/>
        </authorList>
    </citation>
    <scope>NUCLEOTIDE SEQUENCE [LARGE SCALE GENOMIC DNA]</scope>
    <source>
        <strain evidence="7 8">TSA40</strain>
    </source>
</reference>
<feature type="active site" evidence="4">
    <location>
        <position position="17"/>
    </location>
</feature>
<comment type="caution">
    <text evidence="7">The sequence shown here is derived from an EMBL/GenBank/DDBJ whole genome shotgun (WGS) entry which is preliminary data.</text>
</comment>
<evidence type="ECO:0000313" key="8">
    <source>
        <dbReference type="Proteomes" id="UP000197535"/>
    </source>
</evidence>
<dbReference type="Proteomes" id="UP000197535">
    <property type="component" value="Unassembled WGS sequence"/>
</dbReference>
<dbReference type="InterPro" id="IPR036046">
    <property type="entry name" value="Acylphosphatase-like_dom_sf"/>
</dbReference>
<evidence type="ECO:0000256" key="4">
    <source>
        <dbReference type="PROSITE-ProRule" id="PRU00520"/>
    </source>
</evidence>
<dbReference type="InterPro" id="IPR001792">
    <property type="entry name" value="Acylphosphatase-like_dom"/>
</dbReference>
<dbReference type="InterPro" id="IPR020456">
    <property type="entry name" value="Acylphosphatase"/>
</dbReference>
<organism evidence="7 8">
    <name type="scientific">Noviherbaspirillum denitrificans</name>
    <dbReference type="NCBI Taxonomy" id="1968433"/>
    <lineage>
        <taxon>Bacteria</taxon>
        <taxon>Pseudomonadati</taxon>
        <taxon>Pseudomonadota</taxon>
        <taxon>Betaproteobacteria</taxon>
        <taxon>Burkholderiales</taxon>
        <taxon>Oxalobacteraceae</taxon>
        <taxon>Noviherbaspirillum</taxon>
    </lineage>
</organism>
<feature type="domain" description="Acylphosphatase-like" evidence="6">
    <location>
        <begin position="2"/>
        <end position="89"/>
    </location>
</feature>
<dbReference type="RefSeq" id="WP_088709170.1">
    <property type="nucleotide sequence ID" value="NZ_LSTO01000001.1"/>
</dbReference>
<dbReference type="SUPFAM" id="SSF54975">
    <property type="entry name" value="Acylphosphatase/BLUF domain-like"/>
    <property type="match status" value="1"/>
</dbReference>
<evidence type="ECO:0000313" key="7">
    <source>
        <dbReference type="EMBL" id="OWW22343.1"/>
    </source>
</evidence>
<sequence>MATHLRISGLVQGVGYRVSFEAQARALQLAGWVRNRRDGSVEAVVDGAPDAVERITAWSRRGPAEARVTEVVVSEIDDASVAGVFEVRPTA</sequence>
<dbReference type="EMBL" id="LSTO01000001">
    <property type="protein sequence ID" value="OWW22343.1"/>
    <property type="molecule type" value="Genomic_DNA"/>
</dbReference>
<evidence type="ECO:0000256" key="2">
    <source>
        <dbReference type="ARBA" id="ARBA00012150"/>
    </source>
</evidence>
<proteinExistence type="inferred from homology"/>
<dbReference type="EC" id="3.6.1.7" evidence="2 4"/>
<evidence type="ECO:0000256" key="5">
    <source>
        <dbReference type="RuleBase" id="RU004168"/>
    </source>
</evidence>
<dbReference type="PANTHER" id="PTHR47268:SF4">
    <property type="entry name" value="ACYLPHOSPHATASE"/>
    <property type="match status" value="1"/>
</dbReference>
<dbReference type="OrthoDB" id="5295388at2"/>
<keyword evidence="4" id="KW-0378">Hydrolase</keyword>
<comment type="similarity">
    <text evidence="1 5">Belongs to the acylphosphatase family.</text>
</comment>
<evidence type="ECO:0000259" key="6">
    <source>
        <dbReference type="PROSITE" id="PS51160"/>
    </source>
</evidence>
<dbReference type="PROSITE" id="PS00151">
    <property type="entry name" value="ACYLPHOSPHATASE_2"/>
    <property type="match status" value="1"/>
</dbReference>
<dbReference type="Pfam" id="PF00708">
    <property type="entry name" value="Acylphosphatase"/>
    <property type="match status" value="1"/>
</dbReference>
<dbReference type="Gene3D" id="3.30.70.100">
    <property type="match status" value="1"/>
</dbReference>
<evidence type="ECO:0000256" key="3">
    <source>
        <dbReference type="ARBA" id="ARBA00047645"/>
    </source>
</evidence>
<gene>
    <name evidence="7" type="ORF">AYR66_25455</name>
</gene>
<evidence type="ECO:0000256" key="1">
    <source>
        <dbReference type="ARBA" id="ARBA00005614"/>
    </source>
</evidence>
<name>A0A254TNZ1_9BURK</name>
<dbReference type="GO" id="GO:0003998">
    <property type="term" value="F:acylphosphatase activity"/>
    <property type="evidence" value="ECO:0007669"/>
    <property type="project" value="UniProtKB-EC"/>
</dbReference>
<feature type="active site" evidence="4">
    <location>
        <position position="35"/>
    </location>
</feature>
<dbReference type="PRINTS" id="PR00112">
    <property type="entry name" value="ACYLPHPHTASE"/>
</dbReference>
<keyword evidence="8" id="KW-1185">Reference proteome</keyword>
<accession>A0A254TNZ1</accession>
<protein>
    <recommendedName>
        <fullName evidence="2 4">acylphosphatase</fullName>
        <ecNumber evidence="2 4">3.6.1.7</ecNumber>
    </recommendedName>
</protein>
<dbReference type="PANTHER" id="PTHR47268">
    <property type="entry name" value="ACYLPHOSPHATASE"/>
    <property type="match status" value="1"/>
</dbReference>
<dbReference type="InterPro" id="IPR017968">
    <property type="entry name" value="Acylphosphatase_CS"/>
</dbReference>
<comment type="catalytic activity">
    <reaction evidence="3 4">
        <text>an acyl phosphate + H2O = a carboxylate + phosphate + H(+)</text>
        <dbReference type="Rhea" id="RHEA:14965"/>
        <dbReference type="ChEBI" id="CHEBI:15377"/>
        <dbReference type="ChEBI" id="CHEBI:15378"/>
        <dbReference type="ChEBI" id="CHEBI:29067"/>
        <dbReference type="ChEBI" id="CHEBI:43474"/>
        <dbReference type="ChEBI" id="CHEBI:59918"/>
        <dbReference type="EC" id="3.6.1.7"/>
    </reaction>
</comment>
<dbReference type="AlphaFoldDB" id="A0A254TNZ1"/>